<accession>A0A0M7A2B4</accession>
<sequence>MAILRQPVTAVVIAFWFCFWLLNGLDKFFARQDIGFVHWWGNHRVEKFTMYFDRLDIDPGFVTATLIFAGIVEFFAAALFLVAGIRLVKNQPGVAYRTDLAIAASIAVFLGFAIFDVVVGDRAELLEHSTYVGVLLVSFLAVAAESFFQHLRDLDSNSTINRRYPPELN</sequence>
<name>A0A0M7A2B4_9HYPH</name>
<proteinExistence type="predicted"/>
<protein>
    <recommendedName>
        <fullName evidence="4">DoxX-like protein</fullName>
    </recommendedName>
</protein>
<reference evidence="3" key="1">
    <citation type="submission" date="2015-07" db="EMBL/GenBank/DDBJ databases">
        <authorList>
            <person name="Rodrigo-Torres Lidia"/>
            <person name="Arahal R.David."/>
        </authorList>
    </citation>
    <scope>NUCLEOTIDE SEQUENCE [LARGE SCALE GENOMIC DNA]</scope>
    <source>
        <strain evidence="3">CECT 5112</strain>
    </source>
</reference>
<dbReference type="EMBL" id="CXWD01000007">
    <property type="protein sequence ID" value="CTQ69228.1"/>
    <property type="molecule type" value="Genomic_DNA"/>
</dbReference>
<dbReference type="Proteomes" id="UP000053235">
    <property type="component" value="Unassembled WGS sequence"/>
</dbReference>
<feature type="transmembrane region" description="Helical" evidence="1">
    <location>
        <begin position="61"/>
        <end position="88"/>
    </location>
</feature>
<feature type="transmembrane region" description="Helical" evidence="1">
    <location>
        <begin position="131"/>
        <end position="148"/>
    </location>
</feature>
<keyword evidence="1" id="KW-0472">Membrane</keyword>
<dbReference type="AlphaFoldDB" id="A0A0M7A2B4"/>
<evidence type="ECO:0000313" key="3">
    <source>
        <dbReference type="Proteomes" id="UP000053235"/>
    </source>
</evidence>
<keyword evidence="3" id="KW-1185">Reference proteome</keyword>
<dbReference type="RefSeq" id="WP_055671720.1">
    <property type="nucleotide sequence ID" value="NZ_CXWD01000007.1"/>
</dbReference>
<organism evidence="2 3">
    <name type="scientific">Roseibium alexandrii</name>
    <dbReference type="NCBI Taxonomy" id="388408"/>
    <lineage>
        <taxon>Bacteria</taxon>
        <taxon>Pseudomonadati</taxon>
        <taxon>Pseudomonadota</taxon>
        <taxon>Alphaproteobacteria</taxon>
        <taxon>Hyphomicrobiales</taxon>
        <taxon>Stappiaceae</taxon>
        <taxon>Roseibium</taxon>
    </lineage>
</organism>
<evidence type="ECO:0008006" key="4">
    <source>
        <dbReference type="Google" id="ProtNLM"/>
    </source>
</evidence>
<feature type="transmembrane region" description="Helical" evidence="1">
    <location>
        <begin position="100"/>
        <end position="119"/>
    </location>
</feature>
<dbReference type="STRING" id="388408.LAX5112_02034"/>
<dbReference type="OrthoDB" id="7676816at2"/>
<keyword evidence="1" id="KW-1133">Transmembrane helix</keyword>
<evidence type="ECO:0000313" key="2">
    <source>
        <dbReference type="EMBL" id="CTQ69228.1"/>
    </source>
</evidence>
<gene>
    <name evidence="2" type="ORF">LAX5112_02034</name>
</gene>
<evidence type="ECO:0000256" key="1">
    <source>
        <dbReference type="SAM" id="Phobius"/>
    </source>
</evidence>
<keyword evidence="1" id="KW-0812">Transmembrane</keyword>